<sequence length="142" mass="15756">MFRTCHALAKHARPYTDYVWLCNVDKRKGLDAGTAYRNDKQARLFTHHIAEVARERIRDDVATAKFLSLISDGSTDLAALEAEMIYIRQAHRRTISVNFAGYVNVERANAPGILDAITTAMSTLGLTTDSGGLAAEACWLRK</sequence>
<accession>A0AAD9NZ39</accession>
<evidence type="ECO:0000313" key="2">
    <source>
        <dbReference type="Proteomes" id="UP001209878"/>
    </source>
</evidence>
<dbReference type="Proteomes" id="UP001209878">
    <property type="component" value="Unassembled WGS sequence"/>
</dbReference>
<protein>
    <recommendedName>
        <fullName evidence="3">DUF4371 domain-containing protein</fullName>
    </recommendedName>
</protein>
<organism evidence="1 2">
    <name type="scientific">Ridgeia piscesae</name>
    <name type="common">Tubeworm</name>
    <dbReference type="NCBI Taxonomy" id="27915"/>
    <lineage>
        <taxon>Eukaryota</taxon>
        <taxon>Metazoa</taxon>
        <taxon>Spiralia</taxon>
        <taxon>Lophotrochozoa</taxon>
        <taxon>Annelida</taxon>
        <taxon>Polychaeta</taxon>
        <taxon>Sedentaria</taxon>
        <taxon>Canalipalpata</taxon>
        <taxon>Sabellida</taxon>
        <taxon>Siboglinidae</taxon>
        <taxon>Ridgeia</taxon>
    </lineage>
</organism>
<dbReference type="PANTHER" id="PTHR46880">
    <property type="entry name" value="RAS-ASSOCIATING DOMAIN-CONTAINING PROTEIN"/>
    <property type="match status" value="1"/>
</dbReference>
<dbReference type="AlphaFoldDB" id="A0AAD9NZ39"/>
<dbReference type="EMBL" id="JAODUO010000245">
    <property type="protein sequence ID" value="KAK2185095.1"/>
    <property type="molecule type" value="Genomic_DNA"/>
</dbReference>
<comment type="caution">
    <text evidence="1">The sequence shown here is derived from an EMBL/GenBank/DDBJ whole genome shotgun (WGS) entry which is preliminary data.</text>
</comment>
<dbReference type="PANTHER" id="PTHR46880:SF9">
    <property type="entry name" value="ZINC FINGER PROTEIN 862"/>
    <property type="match status" value="1"/>
</dbReference>
<evidence type="ECO:0008006" key="3">
    <source>
        <dbReference type="Google" id="ProtNLM"/>
    </source>
</evidence>
<name>A0AAD9NZ39_RIDPI</name>
<evidence type="ECO:0000313" key="1">
    <source>
        <dbReference type="EMBL" id="KAK2185095.1"/>
    </source>
</evidence>
<gene>
    <name evidence="1" type="ORF">NP493_246g02021</name>
</gene>
<reference evidence="1" key="1">
    <citation type="journal article" date="2023" name="Mol. Biol. Evol.">
        <title>Third-Generation Sequencing Reveals the Adaptive Role of the Epigenome in Three Deep-Sea Polychaetes.</title>
        <authorList>
            <person name="Perez M."/>
            <person name="Aroh O."/>
            <person name="Sun Y."/>
            <person name="Lan Y."/>
            <person name="Juniper S.K."/>
            <person name="Young C.R."/>
            <person name="Angers B."/>
            <person name="Qian P.Y."/>
        </authorList>
    </citation>
    <scope>NUCLEOTIDE SEQUENCE</scope>
    <source>
        <strain evidence="1">R07B-5</strain>
    </source>
</reference>
<keyword evidence="2" id="KW-1185">Reference proteome</keyword>
<proteinExistence type="predicted"/>